<accession>A0A2V0RXS2</accession>
<gene>
    <name evidence="2" type="ORF">CH627_04915</name>
</gene>
<feature type="region of interest" description="Disordered" evidence="1">
    <location>
        <begin position="44"/>
        <end position="69"/>
    </location>
</feature>
<proteinExistence type="predicted"/>
<evidence type="ECO:0000313" key="2">
    <source>
        <dbReference type="EMBL" id="RFN63597.1"/>
    </source>
</evidence>
<dbReference type="EMBL" id="QVJI01000006">
    <property type="protein sequence ID" value="RFN63597.1"/>
    <property type="molecule type" value="Genomic_DNA"/>
</dbReference>
<feature type="compositionally biased region" description="Polar residues" evidence="1">
    <location>
        <begin position="44"/>
        <end position="60"/>
    </location>
</feature>
<protein>
    <submittedName>
        <fullName evidence="2">Uncharacterized protein</fullName>
    </submittedName>
</protein>
<evidence type="ECO:0000256" key="1">
    <source>
        <dbReference type="SAM" id="MobiDB-lite"/>
    </source>
</evidence>
<organism evidence="2">
    <name type="scientific">Haemophilus influenzae</name>
    <dbReference type="NCBI Taxonomy" id="727"/>
    <lineage>
        <taxon>Bacteria</taxon>
        <taxon>Pseudomonadati</taxon>
        <taxon>Pseudomonadota</taxon>
        <taxon>Gammaproteobacteria</taxon>
        <taxon>Pasteurellales</taxon>
        <taxon>Pasteurellaceae</taxon>
        <taxon>Haemophilus</taxon>
    </lineage>
</organism>
<comment type="caution">
    <text evidence="2">The sequence shown here is derived from an EMBL/GenBank/DDBJ whole genome shotgun (WGS) entry which is preliminary data.</text>
</comment>
<reference evidence="2" key="1">
    <citation type="submission" date="2018-08" db="EMBL/GenBank/DDBJ databases">
        <title>Antagonistic pleiotropy in the bifunctional surface protein FadL/P1 during adaptation of Haemophilus influenzae to chronic lung infection associated with COPD.</title>
        <authorList>
            <person name="Moleres J."/>
            <person name="Ehrlich R."/>
        </authorList>
    </citation>
    <scope>NUCLEOTIDE SEQUENCE [LARGE SCALE GENOMIC DNA]</scope>
    <source>
        <strain evidence="2">P668-6062</strain>
    </source>
</reference>
<sequence length="69" mass="7868">MWQAYENYRSATILLGKFGFTAQAVWNMCHAEVSAWINSYLASQGAKSQQHTDESTTSYTFKRRKNKGA</sequence>
<dbReference type="AlphaFoldDB" id="A0A2V0RXS2"/>
<name>A0A2V0RXS2_HAEIF</name>